<dbReference type="Proteomes" id="UP001595907">
    <property type="component" value="Unassembled WGS sequence"/>
</dbReference>
<dbReference type="RefSeq" id="WP_379706987.1">
    <property type="nucleotide sequence ID" value="NZ_JBHSCZ010000001.1"/>
</dbReference>
<proteinExistence type="predicted"/>
<protein>
    <submittedName>
        <fullName evidence="3">Uncharacterized protein</fullName>
    </submittedName>
</protein>
<evidence type="ECO:0000256" key="1">
    <source>
        <dbReference type="SAM" id="MobiDB-lite"/>
    </source>
</evidence>
<accession>A0ABV8QQ65</accession>
<feature type="compositionally biased region" description="Low complexity" evidence="1">
    <location>
        <begin position="76"/>
        <end position="113"/>
    </location>
</feature>
<feature type="chain" id="PRO_5045259210" evidence="2">
    <location>
        <begin position="21"/>
        <end position="326"/>
    </location>
</feature>
<comment type="caution">
    <text evidence="3">The sequence shown here is derived from an EMBL/GenBank/DDBJ whole genome shotgun (WGS) entry which is preliminary data.</text>
</comment>
<keyword evidence="4" id="KW-1185">Reference proteome</keyword>
<sequence length="326" mass="35348">MKKNIILLIVWLCCNQLATAQNGLENKLNNAYKKADKTVNKAKTIIAIFQPYLVKAKELYGQGKALAKNVKGSIKNGNQNNNENNGFVTTNTTAPTNESNNNNTASNNSDFVTADPYTTATTATPEYYLPINNEAAINSDGSGNWGNQNNGLYGNCLDAMTGTVLGMGEAAEKSGTIDLLFFAPADGQNTYYLMTPSFARNNSSATYMTQHTSDAVTKWNDVVESEIALTKLTIGQFNQIQNNNQITSAVKNAQNYAGYYASVGNKLDGQVFGLKTELENRTVYALIAIDKHIGTSGNNGYLKIRVKTLGVDVNNNGTPDANLYIR</sequence>
<feature type="signal peptide" evidence="2">
    <location>
        <begin position="1"/>
        <end position="20"/>
    </location>
</feature>
<name>A0ABV8QQ65_9BACT</name>
<organism evidence="3 4">
    <name type="scientific">Ferruginibacter yonginensis</name>
    <dbReference type="NCBI Taxonomy" id="1310416"/>
    <lineage>
        <taxon>Bacteria</taxon>
        <taxon>Pseudomonadati</taxon>
        <taxon>Bacteroidota</taxon>
        <taxon>Chitinophagia</taxon>
        <taxon>Chitinophagales</taxon>
        <taxon>Chitinophagaceae</taxon>
        <taxon>Ferruginibacter</taxon>
    </lineage>
</organism>
<evidence type="ECO:0000256" key="2">
    <source>
        <dbReference type="SAM" id="SignalP"/>
    </source>
</evidence>
<feature type="region of interest" description="Disordered" evidence="1">
    <location>
        <begin position="74"/>
        <end position="113"/>
    </location>
</feature>
<evidence type="ECO:0000313" key="3">
    <source>
        <dbReference type="EMBL" id="MFC4261877.1"/>
    </source>
</evidence>
<reference evidence="4" key="1">
    <citation type="journal article" date="2019" name="Int. J. Syst. Evol. Microbiol.">
        <title>The Global Catalogue of Microorganisms (GCM) 10K type strain sequencing project: providing services to taxonomists for standard genome sequencing and annotation.</title>
        <authorList>
            <consortium name="The Broad Institute Genomics Platform"/>
            <consortium name="The Broad Institute Genome Sequencing Center for Infectious Disease"/>
            <person name="Wu L."/>
            <person name="Ma J."/>
        </authorList>
    </citation>
    <scope>NUCLEOTIDE SEQUENCE [LARGE SCALE GENOMIC DNA]</scope>
    <source>
        <strain evidence="4">CECT 8289</strain>
    </source>
</reference>
<evidence type="ECO:0000313" key="4">
    <source>
        <dbReference type="Proteomes" id="UP001595907"/>
    </source>
</evidence>
<dbReference type="EMBL" id="JBHSCZ010000001">
    <property type="protein sequence ID" value="MFC4261877.1"/>
    <property type="molecule type" value="Genomic_DNA"/>
</dbReference>
<gene>
    <name evidence="3" type="ORF">ACFOWM_03225</name>
</gene>
<keyword evidence="2" id="KW-0732">Signal</keyword>